<organism evidence="15 16">
    <name type="scientific">Clavelina lepadiformis</name>
    <name type="common">Light-bulb sea squirt</name>
    <name type="synonym">Ascidia lepadiformis</name>
    <dbReference type="NCBI Taxonomy" id="159417"/>
    <lineage>
        <taxon>Eukaryota</taxon>
        <taxon>Metazoa</taxon>
        <taxon>Chordata</taxon>
        <taxon>Tunicata</taxon>
        <taxon>Ascidiacea</taxon>
        <taxon>Aplousobranchia</taxon>
        <taxon>Clavelinidae</taxon>
        <taxon>Clavelina</taxon>
    </lineage>
</organism>
<protein>
    <recommendedName>
        <fullName evidence="9">2-hydroxyacyl-CoA lyase</fullName>
        <ecNumber evidence="9">4.1.2.63</ecNumber>
    </recommendedName>
</protein>
<evidence type="ECO:0000256" key="4">
    <source>
        <dbReference type="ARBA" id="ARBA00022842"/>
    </source>
</evidence>
<comment type="similarity">
    <text evidence="2 11">Belongs to the TPP enzyme family.</text>
</comment>
<evidence type="ECO:0000259" key="14">
    <source>
        <dbReference type="Pfam" id="PF02776"/>
    </source>
</evidence>
<evidence type="ECO:0000256" key="5">
    <source>
        <dbReference type="ARBA" id="ARBA00023052"/>
    </source>
</evidence>
<evidence type="ECO:0000256" key="10">
    <source>
        <dbReference type="ARBA" id="ARBA00048738"/>
    </source>
</evidence>
<evidence type="ECO:0000313" key="16">
    <source>
        <dbReference type="Proteomes" id="UP001642483"/>
    </source>
</evidence>
<proteinExistence type="inferred from homology"/>
<dbReference type="Gene3D" id="3.40.50.1220">
    <property type="entry name" value="TPP-binding domain"/>
    <property type="match status" value="1"/>
</dbReference>
<keyword evidence="6" id="KW-0456">Lyase</keyword>
<dbReference type="InterPro" id="IPR029035">
    <property type="entry name" value="DHS-like_NAD/FAD-binding_dom"/>
</dbReference>
<evidence type="ECO:0000259" key="13">
    <source>
        <dbReference type="Pfam" id="PF02775"/>
    </source>
</evidence>
<dbReference type="InterPro" id="IPR012000">
    <property type="entry name" value="Thiamin_PyroP_enz_cen_dom"/>
</dbReference>
<dbReference type="Pfam" id="PF00205">
    <property type="entry name" value="TPP_enzyme_M"/>
    <property type="match status" value="1"/>
</dbReference>
<feature type="domain" description="Thiamine pyrophosphate enzyme N-terminal TPP-binding" evidence="14">
    <location>
        <begin position="8"/>
        <end position="122"/>
    </location>
</feature>
<dbReference type="SUPFAM" id="SSF52518">
    <property type="entry name" value="Thiamin diphosphate-binding fold (THDP-binding)"/>
    <property type="match status" value="2"/>
</dbReference>
<dbReference type="CDD" id="cd02004">
    <property type="entry name" value="TPP_BZL_OCoD_HPCL"/>
    <property type="match status" value="1"/>
</dbReference>
<feature type="domain" description="Thiamine pyrophosphate enzyme central" evidence="12">
    <location>
        <begin position="197"/>
        <end position="326"/>
    </location>
</feature>
<dbReference type="InterPro" id="IPR011766">
    <property type="entry name" value="TPP_enzyme_TPP-bd"/>
</dbReference>
<evidence type="ECO:0000313" key="15">
    <source>
        <dbReference type="EMBL" id="CAK8697193.1"/>
    </source>
</evidence>
<keyword evidence="5 11" id="KW-0786">Thiamine pyrophosphate</keyword>
<keyword evidence="16" id="KW-1185">Reference proteome</keyword>
<keyword evidence="3" id="KW-0479">Metal-binding</keyword>
<accession>A0ABP0GZL4</accession>
<comment type="caution">
    <text evidence="15">The sequence shown here is derived from an EMBL/GenBank/DDBJ whole genome shotgun (WGS) entry which is preliminary data.</text>
</comment>
<dbReference type="InterPro" id="IPR029061">
    <property type="entry name" value="THDP-binding"/>
</dbReference>
<evidence type="ECO:0000256" key="11">
    <source>
        <dbReference type="RuleBase" id="RU362132"/>
    </source>
</evidence>
<dbReference type="Gene3D" id="3.40.50.970">
    <property type="match status" value="2"/>
</dbReference>
<dbReference type="PANTHER" id="PTHR43710">
    <property type="entry name" value="2-HYDROXYACYL-COA LYASE"/>
    <property type="match status" value="1"/>
</dbReference>
<evidence type="ECO:0000256" key="1">
    <source>
        <dbReference type="ARBA" id="ARBA00001964"/>
    </source>
</evidence>
<dbReference type="CDD" id="cd07035">
    <property type="entry name" value="TPP_PYR_POX_like"/>
    <property type="match status" value="1"/>
</dbReference>
<dbReference type="EMBL" id="CAWYQH010000163">
    <property type="protein sequence ID" value="CAK8697193.1"/>
    <property type="molecule type" value="Genomic_DNA"/>
</dbReference>
<comment type="cofactor">
    <cofactor evidence="1">
        <name>thiamine diphosphate</name>
        <dbReference type="ChEBI" id="CHEBI:58937"/>
    </cofactor>
</comment>
<comment type="catalytic activity">
    <reaction evidence="10">
        <text>2-hydroxyoctadecanoyl-CoA = heptadecanal + formyl-CoA</text>
        <dbReference type="Rhea" id="RHEA:55196"/>
        <dbReference type="ChEBI" id="CHEBI:57376"/>
        <dbReference type="ChEBI" id="CHEBI:74116"/>
        <dbReference type="ChEBI" id="CHEBI:138631"/>
    </reaction>
    <physiologicalReaction direction="left-to-right" evidence="10">
        <dbReference type="Rhea" id="RHEA:55197"/>
    </physiologicalReaction>
</comment>
<dbReference type="Pfam" id="PF02775">
    <property type="entry name" value="TPP_enzyme_C"/>
    <property type="match status" value="1"/>
</dbReference>
<feature type="domain" description="Thiamine pyrophosphate enzyme TPP-binding" evidence="13">
    <location>
        <begin position="397"/>
        <end position="561"/>
    </location>
</feature>
<dbReference type="EC" id="4.1.2.63" evidence="9"/>
<evidence type="ECO:0000256" key="8">
    <source>
        <dbReference type="ARBA" id="ARBA00044454"/>
    </source>
</evidence>
<comment type="catalytic activity">
    <reaction evidence="8">
        <text>an (R)-2-hydroxy-long-chain-fatty acyl-CoA = a long-chain fatty aldehyde + formyl-CoA</text>
        <dbReference type="Rhea" id="RHEA:67444"/>
        <dbReference type="ChEBI" id="CHEBI:17176"/>
        <dbReference type="ChEBI" id="CHEBI:57376"/>
        <dbReference type="ChEBI" id="CHEBI:170012"/>
        <dbReference type="EC" id="4.1.2.63"/>
    </reaction>
    <physiologicalReaction direction="left-to-right" evidence="8">
        <dbReference type="Rhea" id="RHEA:67445"/>
    </physiologicalReaction>
</comment>
<evidence type="ECO:0000256" key="7">
    <source>
        <dbReference type="ARBA" id="ARBA00044451"/>
    </source>
</evidence>
<evidence type="ECO:0000256" key="2">
    <source>
        <dbReference type="ARBA" id="ARBA00007812"/>
    </source>
</evidence>
<reference evidence="15 16" key="1">
    <citation type="submission" date="2024-02" db="EMBL/GenBank/DDBJ databases">
        <authorList>
            <person name="Daric V."/>
            <person name="Darras S."/>
        </authorList>
    </citation>
    <scope>NUCLEOTIDE SEQUENCE [LARGE SCALE GENOMIC DNA]</scope>
</reference>
<evidence type="ECO:0000259" key="12">
    <source>
        <dbReference type="Pfam" id="PF00205"/>
    </source>
</evidence>
<gene>
    <name evidence="15" type="ORF">CVLEPA_LOCUS30459</name>
</gene>
<dbReference type="InterPro" id="IPR045025">
    <property type="entry name" value="HACL1-like"/>
</dbReference>
<evidence type="ECO:0000256" key="6">
    <source>
        <dbReference type="ARBA" id="ARBA00023239"/>
    </source>
</evidence>
<dbReference type="PANTHER" id="PTHR43710:SF2">
    <property type="entry name" value="2-HYDROXYACYL-COA LYASE 1"/>
    <property type="match status" value="1"/>
</dbReference>
<name>A0ABP0GZL4_CLALP</name>
<evidence type="ECO:0000256" key="3">
    <source>
        <dbReference type="ARBA" id="ARBA00022723"/>
    </source>
</evidence>
<dbReference type="InterPro" id="IPR012001">
    <property type="entry name" value="Thiamin_PyroP_enz_TPP-bd_dom"/>
</dbReference>
<comment type="catalytic activity">
    <reaction evidence="7">
        <text>a 2-hydroxy-3-methyl fatty acyl-CoA = a 2-methyl-branched fatty aldehyde + formyl-CoA</text>
        <dbReference type="Rhea" id="RHEA:25375"/>
        <dbReference type="ChEBI" id="CHEBI:49188"/>
        <dbReference type="ChEBI" id="CHEBI:57376"/>
        <dbReference type="ChEBI" id="CHEBI:58783"/>
        <dbReference type="EC" id="4.1.2.63"/>
    </reaction>
    <physiologicalReaction direction="left-to-right" evidence="7">
        <dbReference type="Rhea" id="RHEA:25376"/>
    </physiologicalReaction>
</comment>
<sequence length="582" mass="63756">MTDLDETMTGAEVIAHALKTQGVEYVFGVVGVPVIEVGMAIQQAGIKYIGMRNEQSASYAAGAIGYLTGKPGACLVVSGPGLIHALGGMANAMVNCWPMIVLGGSSDNDQQSMGAFQEFPQVEACRMYSKFSEKPTSMEIIPEIIEKAVRFSMYGRPGACYVDIPGNFVNAQVKSKTLRFRGMCPPPPRSLSDPGDVEKACRVLQSAKRPLVVVGKGAAYAGAHEEIKELVEKHNFPFLPTPMGKGVLSDDHPLSVAAARSRALLNADVIVLLGARLNWQLHFGRTPRFQKNVKIIQVDICPEEFHNNVPTTVALLGDVRNVIKQLNECYHKTYRGVSWKLPMKSEWWKTLQEKINSNAKQTEDIANDKSVPLNYYAVFDVLKKQLPKDCYIVSEGANTMDICRSTIPNYLPRHRLDAGTFGTMGLGLGFAIAASLHAADTARKNGTEPEKVVCIQGDSAFGFSGMELETVCRYKLPIVFVVVNNNGIGQGAGKEFWEGLQTTDEIAVGALPIFLSPNARYEKVMEAFGEEGHYCESADQLAKAFQRCLSRSNQNPSLINVMIDPSSSRKKQEFGWLTRSKM</sequence>
<dbReference type="Proteomes" id="UP001642483">
    <property type="component" value="Unassembled WGS sequence"/>
</dbReference>
<dbReference type="SUPFAM" id="SSF52467">
    <property type="entry name" value="DHS-like NAD/FAD-binding domain"/>
    <property type="match status" value="1"/>
</dbReference>
<dbReference type="Pfam" id="PF02776">
    <property type="entry name" value="TPP_enzyme_N"/>
    <property type="match status" value="1"/>
</dbReference>
<evidence type="ECO:0000256" key="9">
    <source>
        <dbReference type="ARBA" id="ARBA00044518"/>
    </source>
</evidence>
<keyword evidence="4" id="KW-0460">Magnesium</keyword>